<comment type="similarity">
    <text evidence="2">Belongs to the ABC transporter superfamily.</text>
</comment>
<dbReference type="Gene3D" id="3.40.50.300">
    <property type="entry name" value="P-loop containing nucleotide triphosphate hydrolases"/>
    <property type="match status" value="1"/>
</dbReference>
<keyword evidence="3" id="KW-0813">Transport</keyword>
<evidence type="ECO:0000256" key="9">
    <source>
        <dbReference type="ARBA" id="ARBA00023136"/>
    </source>
</evidence>
<dbReference type="GO" id="GO:0042626">
    <property type="term" value="F:ATPase-coupled transmembrane transporter activity"/>
    <property type="evidence" value="ECO:0007669"/>
    <property type="project" value="TreeGrafter"/>
</dbReference>
<evidence type="ECO:0000256" key="10">
    <source>
        <dbReference type="ARBA" id="ARBA00025157"/>
    </source>
</evidence>
<sequence>MTELKANHLDIKFDDEIILEDISLEIRPEQFILLVGSSGCGKSTLMTALAGLYPKYGGEVSQEVSLNHHGLDTNSIQHVMQIIKQSSNDLEKSIIMISHQTHGIIQYIDYHVRFDQNGLKYESVVNS</sequence>
<evidence type="ECO:0000256" key="6">
    <source>
        <dbReference type="ARBA" id="ARBA00022741"/>
    </source>
</evidence>
<dbReference type="RefSeq" id="WP_002815275.1">
    <property type="nucleotide sequence ID" value="NZ_GG693383.1"/>
</dbReference>
<evidence type="ECO:0000256" key="3">
    <source>
        <dbReference type="ARBA" id="ARBA00022448"/>
    </source>
</evidence>
<evidence type="ECO:0000256" key="8">
    <source>
        <dbReference type="ARBA" id="ARBA00022967"/>
    </source>
</evidence>
<keyword evidence="4" id="KW-1003">Cell membrane</keyword>
<dbReference type="HOGENOM" id="CLU_1967851_0_0_9"/>
<evidence type="ECO:0000256" key="5">
    <source>
        <dbReference type="ARBA" id="ARBA00022737"/>
    </source>
</evidence>
<keyword evidence="7" id="KW-0067">ATP-binding</keyword>
<reference evidence="12 13" key="1">
    <citation type="submission" date="2009-04" db="EMBL/GenBank/DDBJ databases">
        <authorList>
            <person name="Qin X."/>
            <person name="Bachman B."/>
            <person name="Battles P."/>
            <person name="Bell A."/>
            <person name="Bess C."/>
            <person name="Bickham C."/>
            <person name="Chaboub L."/>
            <person name="Chen D."/>
            <person name="Coyle M."/>
            <person name="Deiros D.R."/>
            <person name="Dinh H."/>
            <person name="Forbes L."/>
            <person name="Fowler G."/>
            <person name="Francisco L."/>
            <person name="Fu Q."/>
            <person name="Gubbala S."/>
            <person name="Hale W."/>
            <person name="Han Y."/>
            <person name="Hemphill L."/>
            <person name="Highlander S.K."/>
            <person name="Hirani K."/>
            <person name="Hogues M."/>
            <person name="Jackson L."/>
            <person name="Jakkamsetti A."/>
            <person name="Javaid M."/>
            <person name="Jiang H."/>
            <person name="Korchina V."/>
            <person name="Kovar C."/>
            <person name="Lara F."/>
            <person name="Lee S."/>
            <person name="Mata R."/>
            <person name="Mathew T."/>
            <person name="Moen C."/>
            <person name="Morales K."/>
            <person name="Munidasa M."/>
            <person name="Nazareth L."/>
            <person name="Ngo R."/>
            <person name="Nguyen L."/>
            <person name="Okwuonu G."/>
            <person name="Ongeri F."/>
            <person name="Patil S."/>
            <person name="Petrosino J."/>
            <person name="Pham C."/>
            <person name="Pham P."/>
            <person name="Pu L.-L."/>
            <person name="Puazo M."/>
            <person name="Raj R."/>
            <person name="Reid J."/>
            <person name="Rouhana J."/>
            <person name="Saada N."/>
            <person name="Shang Y."/>
            <person name="Simmons D."/>
            <person name="Thornton R."/>
            <person name="Warren J."/>
            <person name="Weissenberger G."/>
            <person name="Zhang J."/>
            <person name="Zhang L."/>
            <person name="Zhou C."/>
            <person name="Zhu D."/>
            <person name="Muzny D."/>
            <person name="Worley K."/>
            <person name="Gibbs R."/>
        </authorList>
    </citation>
    <scope>NUCLEOTIDE SEQUENCE [LARGE SCALE GENOMIC DNA]</scope>
    <source>
        <strain evidence="12 13">ATCC 19254</strain>
    </source>
</reference>
<dbReference type="InterPro" id="IPR050095">
    <property type="entry name" value="ECF_ABC_transporter_ATP-bd"/>
</dbReference>
<dbReference type="PANTHER" id="PTHR43553">
    <property type="entry name" value="HEAVY METAL TRANSPORTER"/>
    <property type="match status" value="1"/>
</dbReference>
<dbReference type="GO" id="GO:0016887">
    <property type="term" value="F:ATP hydrolysis activity"/>
    <property type="evidence" value="ECO:0007669"/>
    <property type="project" value="InterPro"/>
</dbReference>
<keyword evidence="9" id="KW-0472">Membrane</keyword>
<keyword evidence="6" id="KW-0547">Nucleotide-binding</keyword>
<comment type="function">
    <text evidence="10">Probably part of an ABC transporter complex. Responsible for energy coupling to the transport system.</text>
</comment>
<evidence type="ECO:0000256" key="1">
    <source>
        <dbReference type="ARBA" id="ARBA00004202"/>
    </source>
</evidence>
<accession>C2KK19</accession>
<name>C2KK19_LEUMC</name>
<evidence type="ECO:0000256" key="7">
    <source>
        <dbReference type="ARBA" id="ARBA00022840"/>
    </source>
</evidence>
<protein>
    <recommendedName>
        <fullName evidence="11">ABC transporter domain-containing protein</fullName>
    </recommendedName>
</protein>
<dbReference type="SUPFAM" id="SSF52540">
    <property type="entry name" value="P-loop containing nucleoside triphosphate hydrolases"/>
    <property type="match status" value="1"/>
</dbReference>
<dbReference type="AlphaFoldDB" id="C2KK19"/>
<evidence type="ECO:0000256" key="2">
    <source>
        <dbReference type="ARBA" id="ARBA00005417"/>
    </source>
</evidence>
<comment type="subcellular location">
    <subcellularLocation>
        <location evidence="1">Cell membrane</location>
        <topology evidence="1">Peripheral membrane protein</topology>
    </subcellularLocation>
</comment>
<organism evidence="12 13">
    <name type="scientific">Leuconostoc mesenteroides subsp. cremoris ATCC 19254</name>
    <dbReference type="NCBI Taxonomy" id="586220"/>
    <lineage>
        <taxon>Bacteria</taxon>
        <taxon>Bacillati</taxon>
        <taxon>Bacillota</taxon>
        <taxon>Bacilli</taxon>
        <taxon>Lactobacillales</taxon>
        <taxon>Lactobacillaceae</taxon>
        <taxon>Leuconostoc</taxon>
    </lineage>
</organism>
<feature type="domain" description="ABC transporter" evidence="11">
    <location>
        <begin position="19"/>
        <end position="91"/>
    </location>
</feature>
<dbReference type="Proteomes" id="UP000004283">
    <property type="component" value="Unassembled WGS sequence"/>
</dbReference>
<evidence type="ECO:0000313" key="13">
    <source>
        <dbReference type="Proteomes" id="UP000004283"/>
    </source>
</evidence>
<dbReference type="GO" id="GO:0043190">
    <property type="term" value="C:ATP-binding cassette (ABC) transporter complex"/>
    <property type="evidence" value="ECO:0007669"/>
    <property type="project" value="TreeGrafter"/>
</dbReference>
<dbReference type="InterPro" id="IPR003439">
    <property type="entry name" value="ABC_transporter-like_ATP-bd"/>
</dbReference>
<keyword evidence="5" id="KW-0677">Repeat</keyword>
<dbReference type="PANTHER" id="PTHR43553:SF23">
    <property type="entry name" value="ABC TRANSPORTER ATP-BINDING COMPONENT"/>
    <property type="match status" value="1"/>
</dbReference>
<gene>
    <name evidence="12" type="ORF">HMPREF0555_0985</name>
</gene>
<comment type="caution">
    <text evidence="12">The sequence shown here is derived from an EMBL/GenBank/DDBJ whole genome shotgun (WGS) entry which is preliminary data.</text>
</comment>
<dbReference type="InterPro" id="IPR027417">
    <property type="entry name" value="P-loop_NTPase"/>
</dbReference>
<evidence type="ECO:0000256" key="4">
    <source>
        <dbReference type="ARBA" id="ARBA00022475"/>
    </source>
</evidence>
<evidence type="ECO:0000313" key="12">
    <source>
        <dbReference type="EMBL" id="EEJ42417.1"/>
    </source>
</evidence>
<proteinExistence type="inferred from homology"/>
<evidence type="ECO:0000259" key="11">
    <source>
        <dbReference type="Pfam" id="PF00005"/>
    </source>
</evidence>
<dbReference type="Pfam" id="PF00005">
    <property type="entry name" value="ABC_tran"/>
    <property type="match status" value="1"/>
</dbReference>
<dbReference type="GO" id="GO:0005524">
    <property type="term" value="F:ATP binding"/>
    <property type="evidence" value="ECO:0007669"/>
    <property type="project" value="UniProtKB-KW"/>
</dbReference>
<dbReference type="EMBL" id="ACKV01000045">
    <property type="protein sequence ID" value="EEJ42417.1"/>
    <property type="molecule type" value="Genomic_DNA"/>
</dbReference>
<keyword evidence="8" id="KW-1278">Translocase</keyword>